<dbReference type="InterPro" id="IPR000222">
    <property type="entry name" value="PP2C_BS"/>
</dbReference>
<dbReference type="EMBL" id="OX465081">
    <property type="protein sequence ID" value="CAI9283755.1"/>
    <property type="molecule type" value="Genomic_DNA"/>
</dbReference>
<evidence type="ECO:0000256" key="4">
    <source>
        <dbReference type="ARBA" id="ARBA00022723"/>
    </source>
</evidence>
<evidence type="ECO:0000259" key="10">
    <source>
        <dbReference type="PROSITE" id="PS51746"/>
    </source>
</evidence>
<name>A0AA36E1X8_LACSI</name>
<evidence type="ECO:0000256" key="8">
    <source>
        <dbReference type="ARBA" id="ARBA00023211"/>
    </source>
</evidence>
<dbReference type="SMART" id="SM00332">
    <property type="entry name" value="PP2Cc"/>
    <property type="match status" value="1"/>
</dbReference>
<dbReference type="PROSITE" id="PS01032">
    <property type="entry name" value="PPM_1"/>
    <property type="match status" value="1"/>
</dbReference>
<dbReference type="AlphaFoldDB" id="A0AA36E1X8"/>
<evidence type="ECO:0000256" key="2">
    <source>
        <dbReference type="ARBA" id="ARBA00001946"/>
    </source>
</evidence>
<evidence type="ECO:0000313" key="11">
    <source>
        <dbReference type="EMBL" id="CAI9280299.1"/>
    </source>
</evidence>
<sequence>MGVYLSTPKIDKTSDDGENEKLRYGVSSMQGWRTSMEDVHAALLDLDNSTSFFGVYDGHGGQAVSKFCAKYLHQQLLKQEAYAAGDIGTAAHKSFLSGLLSSFNLLGHTTPIQAGSLLLLGPFLDYWLTEKRVNMFKYDISSMDFLVLLIEDKELVENPMIDAWLLKNRKSPWVGKKEGLQGCWIFY</sequence>
<dbReference type="SUPFAM" id="SSF81606">
    <property type="entry name" value="PP2C-like"/>
    <property type="match status" value="1"/>
</dbReference>
<evidence type="ECO:0000256" key="7">
    <source>
        <dbReference type="ARBA" id="ARBA00022912"/>
    </source>
</evidence>
<reference evidence="11" key="1">
    <citation type="submission" date="2023-04" db="EMBL/GenBank/DDBJ databases">
        <authorList>
            <person name="Vijverberg K."/>
            <person name="Xiong W."/>
            <person name="Schranz E."/>
        </authorList>
    </citation>
    <scope>NUCLEOTIDE SEQUENCE</scope>
</reference>
<evidence type="ECO:0000256" key="1">
    <source>
        <dbReference type="ARBA" id="ARBA00001936"/>
    </source>
</evidence>
<keyword evidence="5 9" id="KW-0378">Hydrolase</keyword>
<dbReference type="InterPro" id="IPR001932">
    <property type="entry name" value="PPM-type_phosphatase-like_dom"/>
</dbReference>
<dbReference type="GO" id="GO:0004722">
    <property type="term" value="F:protein serine/threonine phosphatase activity"/>
    <property type="evidence" value="ECO:0007669"/>
    <property type="project" value="UniProtKB-EC"/>
</dbReference>
<comment type="cofactor">
    <cofactor evidence="2">
        <name>Mg(2+)</name>
        <dbReference type="ChEBI" id="CHEBI:18420"/>
    </cofactor>
</comment>
<evidence type="ECO:0000313" key="13">
    <source>
        <dbReference type="Proteomes" id="UP001177003"/>
    </source>
</evidence>
<keyword evidence="4" id="KW-0479">Metal-binding</keyword>
<comment type="similarity">
    <text evidence="9">Belongs to the PP2C family.</text>
</comment>
<evidence type="ECO:0000313" key="12">
    <source>
        <dbReference type="EMBL" id="CAI9283755.1"/>
    </source>
</evidence>
<dbReference type="PROSITE" id="PS51746">
    <property type="entry name" value="PPM_2"/>
    <property type="match status" value="1"/>
</dbReference>
<dbReference type="GO" id="GO:0046872">
    <property type="term" value="F:metal ion binding"/>
    <property type="evidence" value="ECO:0007669"/>
    <property type="project" value="UniProtKB-KW"/>
</dbReference>
<proteinExistence type="inferred from homology"/>
<dbReference type="PANTHER" id="PTHR47992">
    <property type="entry name" value="PROTEIN PHOSPHATASE"/>
    <property type="match status" value="1"/>
</dbReference>
<dbReference type="Proteomes" id="UP001177003">
    <property type="component" value="Chromosome 4"/>
</dbReference>
<gene>
    <name evidence="11" type="ORF">LSALG_LOCUS20055</name>
    <name evidence="12" type="ORF">LSALG_LOCUS23330</name>
</gene>
<evidence type="ECO:0000256" key="5">
    <source>
        <dbReference type="ARBA" id="ARBA00022801"/>
    </source>
</evidence>
<dbReference type="EMBL" id="OX465080">
    <property type="protein sequence ID" value="CAI9280299.1"/>
    <property type="molecule type" value="Genomic_DNA"/>
</dbReference>
<dbReference type="InterPro" id="IPR036457">
    <property type="entry name" value="PPM-type-like_dom_sf"/>
</dbReference>
<keyword evidence="6" id="KW-0460">Magnesium</keyword>
<organism evidence="11 13">
    <name type="scientific">Lactuca saligna</name>
    <name type="common">Willowleaf lettuce</name>
    <dbReference type="NCBI Taxonomy" id="75948"/>
    <lineage>
        <taxon>Eukaryota</taxon>
        <taxon>Viridiplantae</taxon>
        <taxon>Streptophyta</taxon>
        <taxon>Embryophyta</taxon>
        <taxon>Tracheophyta</taxon>
        <taxon>Spermatophyta</taxon>
        <taxon>Magnoliopsida</taxon>
        <taxon>eudicotyledons</taxon>
        <taxon>Gunneridae</taxon>
        <taxon>Pentapetalae</taxon>
        <taxon>asterids</taxon>
        <taxon>campanulids</taxon>
        <taxon>Asterales</taxon>
        <taxon>Asteraceae</taxon>
        <taxon>Cichorioideae</taxon>
        <taxon>Cichorieae</taxon>
        <taxon>Lactucinae</taxon>
        <taxon>Lactuca</taxon>
    </lineage>
</organism>
<evidence type="ECO:0000256" key="6">
    <source>
        <dbReference type="ARBA" id="ARBA00022842"/>
    </source>
</evidence>
<dbReference type="Proteomes" id="UP001177003">
    <property type="component" value="Chromosome 5"/>
</dbReference>
<dbReference type="InterPro" id="IPR015655">
    <property type="entry name" value="PP2C"/>
</dbReference>
<feature type="domain" description="PPM-type phosphatase" evidence="10">
    <location>
        <begin position="23"/>
        <end position="187"/>
    </location>
</feature>
<comment type="cofactor">
    <cofactor evidence="1">
        <name>Mn(2+)</name>
        <dbReference type="ChEBI" id="CHEBI:29035"/>
    </cofactor>
</comment>
<keyword evidence="7 9" id="KW-0904">Protein phosphatase</keyword>
<dbReference type="Pfam" id="PF00481">
    <property type="entry name" value="PP2C"/>
    <property type="match status" value="1"/>
</dbReference>
<dbReference type="Gene3D" id="3.60.40.10">
    <property type="entry name" value="PPM-type phosphatase domain"/>
    <property type="match status" value="1"/>
</dbReference>
<accession>A0AA36E1X8</accession>
<evidence type="ECO:0000256" key="3">
    <source>
        <dbReference type="ARBA" id="ARBA00013081"/>
    </source>
</evidence>
<keyword evidence="8" id="KW-0464">Manganese</keyword>
<dbReference type="EC" id="3.1.3.16" evidence="3"/>
<keyword evidence="13" id="KW-1185">Reference proteome</keyword>
<protein>
    <recommendedName>
        <fullName evidence="3">protein-serine/threonine phosphatase</fullName>
        <ecNumber evidence="3">3.1.3.16</ecNumber>
    </recommendedName>
</protein>
<evidence type="ECO:0000256" key="9">
    <source>
        <dbReference type="RuleBase" id="RU003465"/>
    </source>
</evidence>